<name>A0A5M4B8Y9_9FLAO</name>
<dbReference type="EMBL" id="BLBC01000008">
    <property type="protein sequence ID" value="GET46083.1"/>
    <property type="molecule type" value="Genomic_DNA"/>
</dbReference>
<reference evidence="2" key="1">
    <citation type="journal article" date="2020" name="Int. J. Syst. Evol. Microbiol.">
        <title>Capnocytophaga felis sp. nov. isolated from the feline oral cavity.</title>
        <authorList>
            <person name="Suzuki M."/>
            <person name="Umeda K."/>
            <person name="Kimura M."/>
            <person name="Imaoka K."/>
            <person name="Morikawa S."/>
            <person name="Maeda K."/>
        </authorList>
    </citation>
    <scope>NUCLEOTIDE SEQUENCE [LARGE SCALE GENOMIC DNA]</scope>
    <source>
        <strain evidence="2">KC07070</strain>
    </source>
</reference>
<dbReference type="Proteomes" id="UP000398217">
    <property type="component" value="Unassembled WGS sequence"/>
</dbReference>
<protein>
    <submittedName>
        <fullName evidence="1">Uncharacterized protein</fullName>
    </submittedName>
</protein>
<evidence type="ECO:0000313" key="1">
    <source>
        <dbReference type="EMBL" id="GET46083.1"/>
    </source>
</evidence>
<keyword evidence="2" id="KW-1185">Reference proteome</keyword>
<comment type="caution">
    <text evidence="1">The sequence shown here is derived from an EMBL/GenBank/DDBJ whole genome shotgun (WGS) entry which is preliminary data.</text>
</comment>
<evidence type="ECO:0000313" key="2">
    <source>
        <dbReference type="Proteomes" id="UP000398217"/>
    </source>
</evidence>
<proteinExistence type="predicted"/>
<accession>A0A5M4B8Y9</accession>
<sequence length="142" mass="15438">MMFTIVVREIDKTQTIAKNMIAKTILLNSGKEGLMPTSKVVAPVRGIATKGPIHKIIRTDRILISFGCIFFPKSVNEVPDFVTTRIPKKGAIIADIKNPINASPQSFPVPNPIRGGKIRFPAPKNIANSAKPTVVIVTILLL</sequence>
<organism evidence="1 2">
    <name type="scientific">Capnocytophaga felis</name>
    <dbReference type="NCBI Taxonomy" id="2267611"/>
    <lineage>
        <taxon>Bacteria</taxon>
        <taxon>Pseudomonadati</taxon>
        <taxon>Bacteroidota</taxon>
        <taxon>Flavobacteriia</taxon>
        <taxon>Flavobacteriales</taxon>
        <taxon>Flavobacteriaceae</taxon>
        <taxon>Capnocytophaga</taxon>
    </lineage>
</organism>
<dbReference type="AlphaFoldDB" id="A0A5M4B8Y9"/>
<gene>
    <name evidence="1" type="ORF">RCZ01_13850</name>
</gene>